<reference evidence="2" key="1">
    <citation type="submission" date="2019-05" db="EMBL/GenBank/DDBJ databases">
        <title>The de novo reference genome and transcriptome assemblies of the wild tomato species Solanum chilense.</title>
        <authorList>
            <person name="Stam R."/>
            <person name="Nosenko T."/>
            <person name="Hoerger A.C."/>
            <person name="Stephan W."/>
            <person name="Seidel M.A."/>
            <person name="Kuhn J.M.M."/>
            <person name="Haberer G."/>
            <person name="Tellier A."/>
        </authorList>
    </citation>
    <scope>NUCLEOTIDE SEQUENCE</scope>
    <source>
        <tissue evidence="2">Mature leaves</tissue>
    </source>
</reference>
<sequence>MQSTRSLGEPLIPYDPEPNKNLRWMENQGVRVNPNNRNPSDGACKQPPLLVEGHNQVLGGNQHSDVLRVKPPASPRLRDYYRGNVNIAYSDRTHVLLPLPPESIFW</sequence>
<evidence type="ECO:0000313" key="2">
    <source>
        <dbReference type="EMBL" id="TMX01317.1"/>
    </source>
</evidence>
<gene>
    <name evidence="2" type="ORF">EJD97_024724</name>
</gene>
<organism evidence="2">
    <name type="scientific">Solanum chilense</name>
    <name type="common">Tomato</name>
    <name type="synonym">Lycopersicon chilense</name>
    <dbReference type="NCBI Taxonomy" id="4083"/>
    <lineage>
        <taxon>Eukaryota</taxon>
        <taxon>Viridiplantae</taxon>
        <taxon>Streptophyta</taxon>
        <taxon>Embryophyta</taxon>
        <taxon>Tracheophyta</taxon>
        <taxon>Spermatophyta</taxon>
        <taxon>Magnoliopsida</taxon>
        <taxon>eudicotyledons</taxon>
        <taxon>Gunneridae</taxon>
        <taxon>Pentapetalae</taxon>
        <taxon>asterids</taxon>
        <taxon>lamiids</taxon>
        <taxon>Solanales</taxon>
        <taxon>Solanaceae</taxon>
        <taxon>Solanoideae</taxon>
        <taxon>Solaneae</taxon>
        <taxon>Solanum</taxon>
        <taxon>Solanum subgen. Lycopersicon</taxon>
    </lineage>
</organism>
<accession>A0A6N2C116</accession>
<evidence type="ECO:0000256" key="1">
    <source>
        <dbReference type="SAM" id="MobiDB-lite"/>
    </source>
</evidence>
<protein>
    <submittedName>
        <fullName evidence="2">Uncharacterized protein</fullName>
    </submittedName>
</protein>
<comment type="caution">
    <text evidence="2">The sequence shown here is derived from an EMBL/GenBank/DDBJ whole genome shotgun (WGS) entry which is preliminary data.</text>
</comment>
<dbReference type="AlphaFoldDB" id="A0A6N2C116"/>
<proteinExistence type="predicted"/>
<dbReference type="EMBL" id="RXGB01000884">
    <property type="protein sequence ID" value="TMX01317.1"/>
    <property type="molecule type" value="Genomic_DNA"/>
</dbReference>
<feature type="region of interest" description="Disordered" evidence="1">
    <location>
        <begin position="1"/>
        <end position="20"/>
    </location>
</feature>
<name>A0A6N2C116_SOLCI</name>